<keyword evidence="3" id="KW-1185">Reference proteome</keyword>
<gene>
    <name evidence="2" type="ORF">RND81_06G175700</name>
</gene>
<dbReference type="SUPFAM" id="SSF81383">
    <property type="entry name" value="F-box domain"/>
    <property type="match status" value="1"/>
</dbReference>
<dbReference type="InterPro" id="IPR001611">
    <property type="entry name" value="Leu-rich_rpt"/>
</dbReference>
<evidence type="ECO:0000313" key="3">
    <source>
        <dbReference type="Proteomes" id="UP001443914"/>
    </source>
</evidence>
<evidence type="ECO:0000313" key="2">
    <source>
        <dbReference type="EMBL" id="KAK9715595.1"/>
    </source>
</evidence>
<dbReference type="PANTHER" id="PTHR38926:SF5">
    <property type="entry name" value="F-BOX AND LEUCINE-RICH REPEAT PROTEIN 6"/>
    <property type="match status" value="1"/>
</dbReference>
<dbReference type="InterPro" id="IPR001810">
    <property type="entry name" value="F-box_dom"/>
</dbReference>
<dbReference type="InterPro" id="IPR006553">
    <property type="entry name" value="Leu-rich_rpt_Cys-con_subtyp"/>
</dbReference>
<dbReference type="InterPro" id="IPR032675">
    <property type="entry name" value="LRR_dom_sf"/>
</dbReference>
<sequence length="308" mass="34941">MNNETTTTESTHPDSLWAELTQECLLNILTRLPLEDLWKGAMAVCKPWMEACKDPSLHKLLDLERFFESSTESTQWWSPEFGRKIDGILKSVVDWSAGSLLEIRLRHCSDHSLVYAAQRCPKLQVLSIKSSQSVSDASMVAVAENCPMLKELDISFCHEISHKSLALVGKNCPNLKILKRNFMNWLDPSQHRGIVPSEYLDALPQDGDSEAAAISKFMPGLEVLEIRFSKLTGKGLTMISEGCLNLQYLDVYGCANLTSRDISNASSSSKTLTINKPNFYIPRSVYHTERYGHWRLYDERFQTDVFRI</sequence>
<dbReference type="Pfam" id="PF12937">
    <property type="entry name" value="F-box-like"/>
    <property type="match status" value="1"/>
</dbReference>
<dbReference type="SUPFAM" id="SSF52047">
    <property type="entry name" value="RNI-like"/>
    <property type="match status" value="1"/>
</dbReference>
<proteinExistence type="predicted"/>
<dbReference type="SMART" id="SM00367">
    <property type="entry name" value="LRR_CC"/>
    <property type="match status" value="4"/>
</dbReference>
<dbReference type="Pfam" id="PF13516">
    <property type="entry name" value="LRR_6"/>
    <property type="match status" value="1"/>
</dbReference>
<dbReference type="Gene3D" id="3.80.10.10">
    <property type="entry name" value="Ribonuclease Inhibitor"/>
    <property type="match status" value="1"/>
</dbReference>
<dbReference type="Gene3D" id="1.20.1280.50">
    <property type="match status" value="1"/>
</dbReference>
<organism evidence="2 3">
    <name type="scientific">Saponaria officinalis</name>
    <name type="common">Common soapwort</name>
    <name type="synonym">Lychnis saponaria</name>
    <dbReference type="NCBI Taxonomy" id="3572"/>
    <lineage>
        <taxon>Eukaryota</taxon>
        <taxon>Viridiplantae</taxon>
        <taxon>Streptophyta</taxon>
        <taxon>Embryophyta</taxon>
        <taxon>Tracheophyta</taxon>
        <taxon>Spermatophyta</taxon>
        <taxon>Magnoliopsida</taxon>
        <taxon>eudicotyledons</taxon>
        <taxon>Gunneridae</taxon>
        <taxon>Pentapetalae</taxon>
        <taxon>Caryophyllales</taxon>
        <taxon>Caryophyllaceae</taxon>
        <taxon>Caryophylleae</taxon>
        <taxon>Saponaria</taxon>
    </lineage>
</organism>
<evidence type="ECO:0000259" key="1">
    <source>
        <dbReference type="Pfam" id="PF12937"/>
    </source>
</evidence>
<feature type="domain" description="F-box" evidence="1">
    <location>
        <begin position="22"/>
        <end position="62"/>
    </location>
</feature>
<comment type="caution">
    <text evidence="2">The sequence shown here is derived from an EMBL/GenBank/DDBJ whole genome shotgun (WGS) entry which is preliminary data.</text>
</comment>
<dbReference type="InterPro" id="IPR036047">
    <property type="entry name" value="F-box-like_dom_sf"/>
</dbReference>
<dbReference type="PANTHER" id="PTHR38926">
    <property type="entry name" value="F-BOX DOMAIN CONTAINING PROTEIN, EXPRESSED"/>
    <property type="match status" value="1"/>
</dbReference>
<dbReference type="AlphaFoldDB" id="A0AAW1KE56"/>
<name>A0AAW1KE56_SAPOF</name>
<dbReference type="EMBL" id="JBDFQZ010000006">
    <property type="protein sequence ID" value="KAK9715595.1"/>
    <property type="molecule type" value="Genomic_DNA"/>
</dbReference>
<accession>A0AAW1KE56</accession>
<reference evidence="2" key="1">
    <citation type="submission" date="2024-03" db="EMBL/GenBank/DDBJ databases">
        <title>WGS assembly of Saponaria officinalis var. Norfolk2.</title>
        <authorList>
            <person name="Jenkins J."/>
            <person name="Shu S."/>
            <person name="Grimwood J."/>
            <person name="Barry K."/>
            <person name="Goodstein D."/>
            <person name="Schmutz J."/>
            <person name="Leebens-Mack J."/>
            <person name="Osbourn A."/>
        </authorList>
    </citation>
    <scope>NUCLEOTIDE SEQUENCE [LARGE SCALE GENOMIC DNA]</scope>
    <source>
        <strain evidence="2">JIC</strain>
    </source>
</reference>
<dbReference type="Proteomes" id="UP001443914">
    <property type="component" value="Unassembled WGS sequence"/>
</dbReference>
<protein>
    <recommendedName>
        <fullName evidence="1">F-box domain-containing protein</fullName>
    </recommendedName>
</protein>